<feature type="region of interest" description="Disordered" evidence="1">
    <location>
        <begin position="62"/>
        <end position="90"/>
    </location>
</feature>
<gene>
    <name evidence="2" type="ORF">KC01_LOCUS21160</name>
</gene>
<keyword evidence="3" id="KW-1185">Reference proteome</keyword>
<dbReference type="Proteomes" id="UP001497482">
    <property type="component" value="Chromosome 2"/>
</dbReference>
<evidence type="ECO:0000256" key="1">
    <source>
        <dbReference type="SAM" id="MobiDB-lite"/>
    </source>
</evidence>
<organism evidence="2 3">
    <name type="scientific">Knipowitschia caucasica</name>
    <name type="common">Caucasian dwarf goby</name>
    <name type="synonym">Pomatoschistus caucasicus</name>
    <dbReference type="NCBI Taxonomy" id="637954"/>
    <lineage>
        <taxon>Eukaryota</taxon>
        <taxon>Metazoa</taxon>
        <taxon>Chordata</taxon>
        <taxon>Craniata</taxon>
        <taxon>Vertebrata</taxon>
        <taxon>Euteleostomi</taxon>
        <taxon>Actinopterygii</taxon>
        <taxon>Neopterygii</taxon>
        <taxon>Teleostei</taxon>
        <taxon>Neoteleostei</taxon>
        <taxon>Acanthomorphata</taxon>
        <taxon>Gobiaria</taxon>
        <taxon>Gobiiformes</taxon>
        <taxon>Gobioidei</taxon>
        <taxon>Gobiidae</taxon>
        <taxon>Gobiinae</taxon>
        <taxon>Knipowitschia</taxon>
    </lineage>
</organism>
<dbReference type="PANTHER" id="PTHR47773">
    <property type="entry name" value="SI:DKEY-9I5.2-RELATED"/>
    <property type="match status" value="1"/>
</dbReference>
<feature type="compositionally biased region" description="Polar residues" evidence="1">
    <location>
        <begin position="65"/>
        <end position="79"/>
    </location>
</feature>
<dbReference type="PANTHER" id="PTHR47773:SF1">
    <property type="entry name" value="C2H2-TYPE DOMAIN-CONTAINING PROTEIN"/>
    <property type="match status" value="1"/>
</dbReference>
<dbReference type="AlphaFoldDB" id="A0AAV2KP44"/>
<evidence type="ECO:0000313" key="3">
    <source>
        <dbReference type="Proteomes" id="UP001497482"/>
    </source>
</evidence>
<name>A0AAV2KP44_KNICA</name>
<proteinExistence type="predicted"/>
<accession>A0AAV2KP44</accession>
<evidence type="ECO:0000313" key="2">
    <source>
        <dbReference type="EMBL" id="CAL1591823.1"/>
    </source>
</evidence>
<dbReference type="EMBL" id="OZ035824">
    <property type="protein sequence ID" value="CAL1591823.1"/>
    <property type="molecule type" value="Genomic_DNA"/>
</dbReference>
<reference evidence="2 3" key="1">
    <citation type="submission" date="2024-04" db="EMBL/GenBank/DDBJ databases">
        <authorList>
            <person name="Waldvogel A.-M."/>
            <person name="Schoenle A."/>
        </authorList>
    </citation>
    <scope>NUCLEOTIDE SEQUENCE [LARGE SCALE GENOMIC DNA]</scope>
</reference>
<feature type="compositionally biased region" description="Basic and acidic residues" evidence="1">
    <location>
        <begin position="81"/>
        <end position="90"/>
    </location>
</feature>
<protein>
    <submittedName>
        <fullName evidence="2">Uncharacterized protein</fullName>
    </submittedName>
</protein>
<sequence length="90" mass="10081">MWNATSPKILLNFAPALRSMFPAILCGKRALNRGVVTLLNNRINSASMSEVQSLLQQGHDEWRGTTCTRPSSKTLTQQEPLPHREESCPF</sequence>